<dbReference type="InterPro" id="IPR002893">
    <property type="entry name" value="Znf_MYND"/>
</dbReference>
<dbReference type="Pfam" id="PF00856">
    <property type="entry name" value="SET"/>
    <property type="match status" value="1"/>
</dbReference>
<evidence type="ECO:0000259" key="6">
    <source>
        <dbReference type="PROSITE" id="PS50280"/>
    </source>
</evidence>
<evidence type="ECO:0000256" key="2">
    <source>
        <dbReference type="ARBA" id="ARBA00022771"/>
    </source>
</evidence>
<dbReference type="PROSITE" id="PS50280">
    <property type="entry name" value="SET"/>
    <property type="match status" value="1"/>
</dbReference>
<feature type="region of interest" description="Disordered" evidence="5">
    <location>
        <begin position="1"/>
        <end position="62"/>
    </location>
</feature>
<dbReference type="SMART" id="SM00317">
    <property type="entry name" value="SET"/>
    <property type="match status" value="1"/>
</dbReference>
<reference evidence="8" key="1">
    <citation type="submission" date="2020-04" db="EMBL/GenBank/DDBJ databases">
        <title>Analysis of mating type loci in Filobasidium floriforme.</title>
        <authorList>
            <person name="Nowrousian M."/>
        </authorList>
    </citation>
    <scope>NUCLEOTIDE SEQUENCE</scope>
    <source>
        <strain evidence="8">CBS 6242</strain>
    </source>
</reference>
<feature type="domain" description="MYND-type" evidence="7">
    <location>
        <begin position="147"/>
        <end position="217"/>
    </location>
</feature>
<feature type="compositionally biased region" description="Polar residues" evidence="5">
    <location>
        <begin position="650"/>
        <end position="659"/>
    </location>
</feature>
<name>A0A8K0JNI8_9TREE</name>
<organism evidence="8 9">
    <name type="scientific">Filobasidium floriforme</name>
    <dbReference type="NCBI Taxonomy" id="5210"/>
    <lineage>
        <taxon>Eukaryota</taxon>
        <taxon>Fungi</taxon>
        <taxon>Dikarya</taxon>
        <taxon>Basidiomycota</taxon>
        <taxon>Agaricomycotina</taxon>
        <taxon>Tremellomycetes</taxon>
        <taxon>Filobasidiales</taxon>
        <taxon>Filobasidiaceae</taxon>
        <taxon>Filobasidium</taxon>
    </lineage>
</organism>
<evidence type="ECO:0008006" key="10">
    <source>
        <dbReference type="Google" id="ProtNLM"/>
    </source>
</evidence>
<evidence type="ECO:0000313" key="9">
    <source>
        <dbReference type="Proteomes" id="UP000812966"/>
    </source>
</evidence>
<feature type="domain" description="SET" evidence="6">
    <location>
        <begin position="102"/>
        <end position="437"/>
    </location>
</feature>
<keyword evidence="2 4" id="KW-0863">Zinc-finger</keyword>
<dbReference type="InterPro" id="IPR001214">
    <property type="entry name" value="SET_dom"/>
</dbReference>
<proteinExistence type="predicted"/>
<dbReference type="SUPFAM" id="SSF144232">
    <property type="entry name" value="HIT/MYND zinc finger-like"/>
    <property type="match status" value="1"/>
</dbReference>
<dbReference type="InterPro" id="IPR046341">
    <property type="entry name" value="SET_dom_sf"/>
</dbReference>
<dbReference type="SUPFAM" id="SSF82199">
    <property type="entry name" value="SET domain"/>
    <property type="match status" value="1"/>
</dbReference>
<keyword evidence="9" id="KW-1185">Reference proteome</keyword>
<evidence type="ECO:0000259" key="7">
    <source>
        <dbReference type="PROSITE" id="PS50865"/>
    </source>
</evidence>
<dbReference type="Gene3D" id="2.170.270.10">
    <property type="entry name" value="SET domain"/>
    <property type="match status" value="1"/>
</dbReference>
<dbReference type="PANTHER" id="PTHR12197:SF251">
    <property type="entry name" value="EG:BACR7C10.4 PROTEIN"/>
    <property type="match status" value="1"/>
</dbReference>
<dbReference type="GO" id="GO:0008270">
    <property type="term" value="F:zinc ion binding"/>
    <property type="evidence" value="ECO:0007669"/>
    <property type="project" value="UniProtKB-KW"/>
</dbReference>
<dbReference type="AlphaFoldDB" id="A0A8K0JNI8"/>
<dbReference type="InterPro" id="IPR050869">
    <property type="entry name" value="H3K4_H4K5_MeTrfase"/>
</dbReference>
<accession>A0A8K0JNI8</accession>
<gene>
    <name evidence="8" type="ORF">FFLO_04828</name>
</gene>
<comment type="caution">
    <text evidence="8">The sequence shown here is derived from an EMBL/GenBank/DDBJ whole genome shotgun (WGS) entry which is preliminary data.</text>
</comment>
<evidence type="ECO:0000256" key="1">
    <source>
        <dbReference type="ARBA" id="ARBA00022723"/>
    </source>
</evidence>
<dbReference type="Pfam" id="PF01753">
    <property type="entry name" value="zf-MYND"/>
    <property type="match status" value="1"/>
</dbReference>
<feature type="compositionally biased region" description="Basic and acidic residues" evidence="5">
    <location>
        <begin position="20"/>
        <end position="36"/>
    </location>
</feature>
<dbReference type="PROSITE" id="PS50865">
    <property type="entry name" value="ZF_MYND_2"/>
    <property type="match status" value="1"/>
</dbReference>
<dbReference type="Gene3D" id="1.10.220.160">
    <property type="match status" value="1"/>
</dbReference>
<evidence type="ECO:0000256" key="3">
    <source>
        <dbReference type="ARBA" id="ARBA00022833"/>
    </source>
</evidence>
<dbReference type="Gene3D" id="6.10.140.2220">
    <property type="match status" value="1"/>
</dbReference>
<dbReference type="GO" id="GO:0005634">
    <property type="term" value="C:nucleus"/>
    <property type="evidence" value="ECO:0007669"/>
    <property type="project" value="TreeGrafter"/>
</dbReference>
<protein>
    <recommendedName>
        <fullName evidence="10">MYND-type zinc finger protein samB</fullName>
    </recommendedName>
</protein>
<keyword evidence="1" id="KW-0479">Metal-binding</keyword>
<keyword evidence="3" id="KW-0862">Zinc</keyword>
<evidence type="ECO:0000256" key="5">
    <source>
        <dbReference type="SAM" id="MobiDB-lite"/>
    </source>
</evidence>
<dbReference type="EMBL" id="JABELV010000110">
    <property type="protein sequence ID" value="KAG7530720.1"/>
    <property type="molecule type" value="Genomic_DNA"/>
</dbReference>
<dbReference type="PANTHER" id="PTHR12197">
    <property type="entry name" value="HISTONE-LYSINE N-METHYLTRANSFERASE SMYD"/>
    <property type="match status" value="1"/>
</dbReference>
<evidence type="ECO:0000256" key="4">
    <source>
        <dbReference type="PROSITE-ProRule" id="PRU00134"/>
    </source>
</evidence>
<dbReference type="Proteomes" id="UP000812966">
    <property type="component" value="Unassembled WGS sequence"/>
</dbReference>
<sequence length="720" mass="78640">MTSSFASLKAARANKQKPLASRDRPAVPSPDVREEPIDPAEAIPMDTTPIDTEPNPPQANNQLPETIESEAAALIERSTATGEPSVPVKGLPRYADLPSDKLEIRIAKTTSRGLYVKSGSSIKKGESIIKTQPVASALSSSRLSSRCSRCWLDERELSVAQGKMHEFESRVGAVQLSGKQKEEEEEKGLKRCTGCKVVRYCSTDCQTADWPSHAQECRALKRLRRVTRKNTQRAAPRSQTPAQAEETRLLKAMTGEDEEEGGLPGWIPPDEVRLLGKLVWGRRKAREKGDPQAEGDYWAPIAEMQSHRSDLDTPQREPFARLALRLNQYLSSAEPLKEGEKEAELIPVDMSNYGFRDVPEVLDLCTAFGSNSFTLASSSLEPIGTAVSPLLSFLNHSCEPNAVVIFPNGGAANEGKGMELVALRDIGSEEEVLTCYVDVASPHHMRQKELQETYHFDCRCSLCTATQAGKVDPRWALRHPACGGPVQMPEIDATLMRPDLSLKADAPVRCEACKESYTVGVERLNNLIEFSEQLLQEDAHGLLGDFHASKVPSITDALSEYFLPSSYPFLPLLRLRSLLASRPTPTMPGQPMAETVKDLFDAIESQAMVWKGMKAVYPTGHPSLGLALTELGKLLNLDAEAEAGADQTAPKPTSTSSEVGAQRQLPVHASDRLGLARETLIMALEQLKIGFGTTGGLVGREVEGVLEGLQKEMQFKGLIA</sequence>
<feature type="region of interest" description="Disordered" evidence="5">
    <location>
        <begin position="642"/>
        <end position="661"/>
    </location>
</feature>
<evidence type="ECO:0000313" key="8">
    <source>
        <dbReference type="EMBL" id="KAG7530720.1"/>
    </source>
</evidence>